<evidence type="ECO:0000313" key="3">
    <source>
        <dbReference type="Proteomes" id="UP000192790"/>
    </source>
</evidence>
<dbReference type="Proteomes" id="UP000192790">
    <property type="component" value="Unassembled WGS sequence"/>
</dbReference>
<keyword evidence="3" id="KW-1185">Reference proteome</keyword>
<reference evidence="2 3" key="1">
    <citation type="submission" date="2017-04" db="EMBL/GenBank/DDBJ databases">
        <authorList>
            <person name="Afonso C.L."/>
            <person name="Miller P.J."/>
            <person name="Scott M.A."/>
            <person name="Spackman E."/>
            <person name="Goraichik I."/>
            <person name="Dimitrov K.M."/>
            <person name="Suarez D.L."/>
            <person name="Swayne D.E."/>
        </authorList>
    </citation>
    <scope>NUCLEOTIDE SEQUENCE [LARGE SCALE GENOMIC DNA]</scope>
    <source>
        <strain evidence="2 3">DSM 12816</strain>
    </source>
</reference>
<dbReference type="RefSeq" id="WP_200809662.1">
    <property type="nucleotide sequence ID" value="NZ_FWXW01000001.1"/>
</dbReference>
<gene>
    <name evidence="2" type="ORF">SAMN02745168_0719</name>
</gene>
<accession>A0A1W1YVW9</accession>
<proteinExistence type="predicted"/>
<sequence>MFIGTRVIVLCAAALGLGILLASVFPSSFVVAVFGLALVVMAYFYFRGCR</sequence>
<keyword evidence="1" id="KW-0812">Transmembrane</keyword>
<protein>
    <submittedName>
        <fullName evidence="2">Uncharacterized protein</fullName>
    </submittedName>
</protein>
<evidence type="ECO:0000313" key="2">
    <source>
        <dbReference type="EMBL" id="SMC40375.1"/>
    </source>
</evidence>
<keyword evidence="1" id="KW-0472">Membrane</keyword>
<dbReference type="AlphaFoldDB" id="A0A1W1YVW9"/>
<feature type="transmembrane region" description="Helical" evidence="1">
    <location>
        <begin position="7"/>
        <end position="23"/>
    </location>
</feature>
<keyword evidence="1" id="KW-1133">Transmembrane helix</keyword>
<name>A0A1W1YVW9_9FIRM</name>
<dbReference type="EMBL" id="FWXW01000001">
    <property type="protein sequence ID" value="SMC40375.1"/>
    <property type="molecule type" value="Genomic_DNA"/>
</dbReference>
<evidence type="ECO:0000256" key="1">
    <source>
        <dbReference type="SAM" id="Phobius"/>
    </source>
</evidence>
<organism evidence="2 3">
    <name type="scientific">Papillibacter cinnamivorans DSM 12816</name>
    <dbReference type="NCBI Taxonomy" id="1122930"/>
    <lineage>
        <taxon>Bacteria</taxon>
        <taxon>Bacillati</taxon>
        <taxon>Bacillota</taxon>
        <taxon>Clostridia</taxon>
        <taxon>Eubacteriales</taxon>
        <taxon>Oscillospiraceae</taxon>
        <taxon>Papillibacter</taxon>
    </lineage>
</organism>
<dbReference type="STRING" id="1122930.SAMN02745168_0719"/>
<feature type="transmembrane region" description="Helical" evidence="1">
    <location>
        <begin position="29"/>
        <end position="46"/>
    </location>
</feature>